<evidence type="ECO:0000256" key="1">
    <source>
        <dbReference type="SAM" id="MobiDB-lite"/>
    </source>
</evidence>
<dbReference type="InParanoid" id="A0A5C3Q3T1"/>
<dbReference type="Proteomes" id="UP000308197">
    <property type="component" value="Unassembled WGS sequence"/>
</dbReference>
<dbReference type="AlphaFoldDB" id="A0A5C3Q3T1"/>
<organism evidence="2 3">
    <name type="scientific">Polyporus arcularius HHB13444</name>
    <dbReference type="NCBI Taxonomy" id="1314778"/>
    <lineage>
        <taxon>Eukaryota</taxon>
        <taxon>Fungi</taxon>
        <taxon>Dikarya</taxon>
        <taxon>Basidiomycota</taxon>
        <taxon>Agaricomycotina</taxon>
        <taxon>Agaricomycetes</taxon>
        <taxon>Polyporales</taxon>
        <taxon>Polyporaceae</taxon>
        <taxon>Polyporus</taxon>
    </lineage>
</organism>
<gene>
    <name evidence="2" type="ORF">K466DRAFT_161581</name>
</gene>
<keyword evidence="3" id="KW-1185">Reference proteome</keyword>
<feature type="region of interest" description="Disordered" evidence="1">
    <location>
        <begin position="249"/>
        <end position="273"/>
    </location>
</feature>
<accession>A0A5C3Q3T1</accession>
<evidence type="ECO:0000313" key="3">
    <source>
        <dbReference type="Proteomes" id="UP000308197"/>
    </source>
</evidence>
<reference evidence="2 3" key="1">
    <citation type="journal article" date="2019" name="Nat. Ecol. Evol.">
        <title>Megaphylogeny resolves global patterns of mushroom evolution.</title>
        <authorList>
            <person name="Varga T."/>
            <person name="Krizsan K."/>
            <person name="Foldi C."/>
            <person name="Dima B."/>
            <person name="Sanchez-Garcia M."/>
            <person name="Sanchez-Ramirez S."/>
            <person name="Szollosi G.J."/>
            <person name="Szarkandi J.G."/>
            <person name="Papp V."/>
            <person name="Albert L."/>
            <person name="Andreopoulos W."/>
            <person name="Angelini C."/>
            <person name="Antonin V."/>
            <person name="Barry K.W."/>
            <person name="Bougher N.L."/>
            <person name="Buchanan P."/>
            <person name="Buyck B."/>
            <person name="Bense V."/>
            <person name="Catcheside P."/>
            <person name="Chovatia M."/>
            <person name="Cooper J."/>
            <person name="Damon W."/>
            <person name="Desjardin D."/>
            <person name="Finy P."/>
            <person name="Geml J."/>
            <person name="Haridas S."/>
            <person name="Hughes K."/>
            <person name="Justo A."/>
            <person name="Karasinski D."/>
            <person name="Kautmanova I."/>
            <person name="Kiss B."/>
            <person name="Kocsube S."/>
            <person name="Kotiranta H."/>
            <person name="LaButti K.M."/>
            <person name="Lechner B.E."/>
            <person name="Liimatainen K."/>
            <person name="Lipzen A."/>
            <person name="Lukacs Z."/>
            <person name="Mihaltcheva S."/>
            <person name="Morgado L.N."/>
            <person name="Niskanen T."/>
            <person name="Noordeloos M.E."/>
            <person name="Ohm R.A."/>
            <person name="Ortiz-Santana B."/>
            <person name="Ovrebo C."/>
            <person name="Racz N."/>
            <person name="Riley R."/>
            <person name="Savchenko A."/>
            <person name="Shiryaev A."/>
            <person name="Soop K."/>
            <person name="Spirin V."/>
            <person name="Szebenyi C."/>
            <person name="Tomsovsky M."/>
            <person name="Tulloss R.E."/>
            <person name="Uehling J."/>
            <person name="Grigoriev I.V."/>
            <person name="Vagvolgyi C."/>
            <person name="Papp T."/>
            <person name="Martin F.M."/>
            <person name="Miettinen O."/>
            <person name="Hibbett D.S."/>
            <person name="Nagy L.G."/>
        </authorList>
    </citation>
    <scope>NUCLEOTIDE SEQUENCE [LARGE SCALE GENOMIC DNA]</scope>
    <source>
        <strain evidence="2 3">HHB13444</strain>
    </source>
</reference>
<feature type="compositionally biased region" description="Polar residues" evidence="1">
    <location>
        <begin position="262"/>
        <end position="273"/>
    </location>
</feature>
<evidence type="ECO:0000313" key="2">
    <source>
        <dbReference type="EMBL" id="TFK93113.1"/>
    </source>
</evidence>
<name>A0A5C3Q3T1_9APHY</name>
<sequence>MLSIAYRYLQCLPCPPASASTVCPSTRLRYDPPTRSRSASILINACDRAQNVPYPLYIICTTTASSGSWLIAVGSWVSSHFGHSPGQGRGRTPPSPTVLRRAGGGGTCTFSCIGISHARLSWSLVWSLDLPVSSSFPIVFPLLPFGFWRSCMNSTAYLLLCLLRCAMIVVSRSLCRQGLSWLLSLYLYRRRRPDPDPRAPSSHTHTTRIHPSILASSCPHAHHIASSRVPATIPHTSYYRIPPPYRTHTDTMIPRRTPHRYSPSSLVRTPYDT</sequence>
<protein>
    <submittedName>
        <fullName evidence="2">Uncharacterized protein</fullName>
    </submittedName>
</protein>
<proteinExistence type="predicted"/>
<dbReference type="EMBL" id="ML210987">
    <property type="protein sequence ID" value="TFK93113.1"/>
    <property type="molecule type" value="Genomic_DNA"/>
</dbReference>